<evidence type="ECO:0000313" key="3">
    <source>
        <dbReference type="EMBL" id="SDM29801.1"/>
    </source>
</evidence>
<dbReference type="SUPFAM" id="SSF111384">
    <property type="entry name" value="OmpH-like"/>
    <property type="match status" value="1"/>
</dbReference>
<dbReference type="OrthoDB" id="1145062at2"/>
<dbReference type="RefSeq" id="WP_074606183.1">
    <property type="nucleotide sequence ID" value="NZ_FNGY01000003.1"/>
</dbReference>
<protein>
    <submittedName>
        <fullName evidence="3">Outer membrane protein</fullName>
    </submittedName>
</protein>
<gene>
    <name evidence="3" type="ORF">SAMN05421820_103447</name>
</gene>
<dbReference type="GO" id="GO:0005829">
    <property type="term" value="C:cytosol"/>
    <property type="evidence" value="ECO:0007669"/>
    <property type="project" value="TreeGrafter"/>
</dbReference>
<accession>A0A1G9S2W3</accession>
<dbReference type="AlphaFoldDB" id="A0A1G9S2W3"/>
<dbReference type="PANTHER" id="PTHR35089">
    <property type="entry name" value="CHAPERONE PROTEIN SKP"/>
    <property type="match status" value="1"/>
</dbReference>
<organism evidence="3 4">
    <name type="scientific">Pedobacter steynii</name>
    <dbReference type="NCBI Taxonomy" id="430522"/>
    <lineage>
        <taxon>Bacteria</taxon>
        <taxon>Pseudomonadati</taxon>
        <taxon>Bacteroidota</taxon>
        <taxon>Sphingobacteriia</taxon>
        <taxon>Sphingobacteriales</taxon>
        <taxon>Sphingobacteriaceae</taxon>
        <taxon>Pedobacter</taxon>
    </lineage>
</organism>
<evidence type="ECO:0000313" key="4">
    <source>
        <dbReference type="Proteomes" id="UP000183200"/>
    </source>
</evidence>
<evidence type="ECO:0000256" key="2">
    <source>
        <dbReference type="ARBA" id="ARBA00022729"/>
    </source>
</evidence>
<dbReference type="Pfam" id="PF03938">
    <property type="entry name" value="OmpH"/>
    <property type="match status" value="1"/>
</dbReference>
<dbReference type="Gene3D" id="3.30.910.20">
    <property type="entry name" value="Skp domain"/>
    <property type="match status" value="1"/>
</dbReference>
<dbReference type="EMBL" id="FNGY01000003">
    <property type="protein sequence ID" value="SDM29801.1"/>
    <property type="molecule type" value="Genomic_DNA"/>
</dbReference>
<proteinExistence type="inferred from homology"/>
<dbReference type="InterPro" id="IPR024930">
    <property type="entry name" value="Skp_dom_sf"/>
</dbReference>
<dbReference type="InterPro" id="IPR005632">
    <property type="entry name" value="Chaperone_Skp"/>
</dbReference>
<dbReference type="GO" id="GO:0050821">
    <property type="term" value="P:protein stabilization"/>
    <property type="evidence" value="ECO:0007669"/>
    <property type="project" value="TreeGrafter"/>
</dbReference>
<dbReference type="Proteomes" id="UP000183200">
    <property type="component" value="Unassembled WGS sequence"/>
</dbReference>
<keyword evidence="4" id="KW-1185">Reference proteome</keyword>
<name>A0A1G9S2W3_9SPHI</name>
<reference evidence="4" key="1">
    <citation type="submission" date="2016-10" db="EMBL/GenBank/DDBJ databases">
        <authorList>
            <person name="Varghese N."/>
            <person name="Submissions S."/>
        </authorList>
    </citation>
    <scope>NUCLEOTIDE SEQUENCE [LARGE SCALE GENOMIC DNA]</scope>
    <source>
        <strain evidence="4">DSM 19110</strain>
    </source>
</reference>
<comment type="similarity">
    <text evidence="1">Belongs to the Skp family.</text>
</comment>
<dbReference type="PANTHER" id="PTHR35089:SF1">
    <property type="entry name" value="CHAPERONE PROTEIN SKP"/>
    <property type="match status" value="1"/>
</dbReference>
<keyword evidence="2" id="KW-0732">Signal</keyword>
<dbReference type="GO" id="GO:0051082">
    <property type="term" value="F:unfolded protein binding"/>
    <property type="evidence" value="ECO:0007669"/>
    <property type="project" value="InterPro"/>
</dbReference>
<evidence type="ECO:0000256" key="1">
    <source>
        <dbReference type="ARBA" id="ARBA00009091"/>
    </source>
</evidence>
<sequence>MNKNFKNGINVFTVSYVFVVLLLLFLLFKQISGGNKIAYIDSMKIYNDYKGIKEAKVEFEKKVELYKSRTDTLSARVKIDMMKIDQNRNDKARYKQLVDSVRFHKRQLSDYQSSMMESLKQEESKLTQKAMIKLNEFLKEYGNKNGYDMILIANPSGTIAFSKEKFDITDQVLKAANEKL</sequence>
<dbReference type="SMART" id="SM00935">
    <property type="entry name" value="OmpH"/>
    <property type="match status" value="1"/>
</dbReference>